<name>X6M956_RETFI</name>
<sequence>MNEALQQSLYSSPYPTITSYVLHVVFGALYICILSAWSFTKEICCSKEGLSEYSVCYICCPAFAPSDKQLKDNDNVDDNLGLDEIHNRLAGLEKPNANVGANADANANNINSNGNTTADQQEKSKQEESSESGGVAYTKTNVHSDLETVCSDFVFYLKKKKPKKKITTKQKKFQ</sequence>
<gene>
    <name evidence="3" type="ORF">RFI_26978</name>
</gene>
<evidence type="ECO:0000313" key="3">
    <source>
        <dbReference type="EMBL" id="ETO10399.1"/>
    </source>
</evidence>
<dbReference type="EMBL" id="ASPP01023492">
    <property type="protein sequence ID" value="ETO10399.1"/>
    <property type="molecule type" value="Genomic_DNA"/>
</dbReference>
<keyword evidence="2" id="KW-1133">Transmembrane helix</keyword>
<keyword evidence="2" id="KW-0472">Membrane</keyword>
<organism evidence="3 4">
    <name type="scientific">Reticulomyxa filosa</name>
    <dbReference type="NCBI Taxonomy" id="46433"/>
    <lineage>
        <taxon>Eukaryota</taxon>
        <taxon>Sar</taxon>
        <taxon>Rhizaria</taxon>
        <taxon>Retaria</taxon>
        <taxon>Foraminifera</taxon>
        <taxon>Monothalamids</taxon>
        <taxon>Reticulomyxidae</taxon>
        <taxon>Reticulomyxa</taxon>
    </lineage>
</organism>
<keyword evidence="2" id="KW-0812">Transmembrane</keyword>
<keyword evidence="4" id="KW-1185">Reference proteome</keyword>
<comment type="caution">
    <text evidence="3">The sequence shown here is derived from an EMBL/GenBank/DDBJ whole genome shotgun (WGS) entry which is preliminary data.</text>
</comment>
<feature type="compositionally biased region" description="Low complexity" evidence="1">
    <location>
        <begin position="96"/>
        <end position="119"/>
    </location>
</feature>
<accession>X6M956</accession>
<reference evidence="3 4" key="1">
    <citation type="journal article" date="2013" name="Curr. Biol.">
        <title>The Genome of the Foraminiferan Reticulomyxa filosa.</title>
        <authorList>
            <person name="Glockner G."/>
            <person name="Hulsmann N."/>
            <person name="Schleicher M."/>
            <person name="Noegel A.A."/>
            <person name="Eichinger L."/>
            <person name="Gallinger C."/>
            <person name="Pawlowski J."/>
            <person name="Sierra R."/>
            <person name="Euteneuer U."/>
            <person name="Pillet L."/>
            <person name="Moustafa A."/>
            <person name="Platzer M."/>
            <person name="Groth M."/>
            <person name="Szafranski K."/>
            <person name="Schliwa M."/>
        </authorList>
    </citation>
    <scope>NUCLEOTIDE SEQUENCE [LARGE SCALE GENOMIC DNA]</scope>
</reference>
<dbReference type="Proteomes" id="UP000023152">
    <property type="component" value="Unassembled WGS sequence"/>
</dbReference>
<proteinExistence type="predicted"/>
<evidence type="ECO:0000256" key="2">
    <source>
        <dbReference type="SAM" id="Phobius"/>
    </source>
</evidence>
<feature type="region of interest" description="Disordered" evidence="1">
    <location>
        <begin position="96"/>
        <end position="137"/>
    </location>
</feature>
<dbReference type="AlphaFoldDB" id="X6M956"/>
<evidence type="ECO:0000256" key="1">
    <source>
        <dbReference type="SAM" id="MobiDB-lite"/>
    </source>
</evidence>
<feature type="transmembrane region" description="Helical" evidence="2">
    <location>
        <begin position="20"/>
        <end position="39"/>
    </location>
</feature>
<evidence type="ECO:0000313" key="4">
    <source>
        <dbReference type="Proteomes" id="UP000023152"/>
    </source>
</evidence>
<protein>
    <submittedName>
        <fullName evidence="3">Uncharacterized protein</fullName>
    </submittedName>
</protein>